<accession>A0A9D4S146</accession>
<keyword evidence="3" id="KW-1185">Reference proteome</keyword>
<evidence type="ECO:0000256" key="1">
    <source>
        <dbReference type="SAM" id="MobiDB-lite"/>
    </source>
</evidence>
<reference evidence="2" key="2">
    <citation type="submission" date="2020-11" db="EMBL/GenBank/DDBJ databases">
        <authorList>
            <person name="McCartney M.A."/>
            <person name="Auch B."/>
            <person name="Kono T."/>
            <person name="Mallez S."/>
            <person name="Becker A."/>
            <person name="Gohl D.M."/>
            <person name="Silverstein K.A.T."/>
            <person name="Koren S."/>
            <person name="Bechman K.B."/>
            <person name="Herman A."/>
            <person name="Abrahante J.E."/>
            <person name="Garbe J."/>
        </authorList>
    </citation>
    <scope>NUCLEOTIDE SEQUENCE</scope>
    <source>
        <strain evidence="2">Duluth1</strain>
        <tissue evidence="2">Whole animal</tissue>
    </source>
</reference>
<protein>
    <submittedName>
        <fullName evidence="2">Uncharacterized protein</fullName>
    </submittedName>
</protein>
<organism evidence="2 3">
    <name type="scientific">Dreissena polymorpha</name>
    <name type="common">Zebra mussel</name>
    <name type="synonym">Mytilus polymorpha</name>
    <dbReference type="NCBI Taxonomy" id="45954"/>
    <lineage>
        <taxon>Eukaryota</taxon>
        <taxon>Metazoa</taxon>
        <taxon>Spiralia</taxon>
        <taxon>Lophotrochozoa</taxon>
        <taxon>Mollusca</taxon>
        <taxon>Bivalvia</taxon>
        <taxon>Autobranchia</taxon>
        <taxon>Heteroconchia</taxon>
        <taxon>Euheterodonta</taxon>
        <taxon>Imparidentia</taxon>
        <taxon>Neoheterodontei</taxon>
        <taxon>Myida</taxon>
        <taxon>Dreissenoidea</taxon>
        <taxon>Dreissenidae</taxon>
        <taxon>Dreissena</taxon>
    </lineage>
</organism>
<feature type="region of interest" description="Disordered" evidence="1">
    <location>
        <begin position="91"/>
        <end position="110"/>
    </location>
</feature>
<name>A0A9D4S146_DREPO</name>
<reference evidence="2" key="1">
    <citation type="journal article" date="2019" name="bioRxiv">
        <title>The Genome of the Zebra Mussel, Dreissena polymorpha: A Resource for Invasive Species Research.</title>
        <authorList>
            <person name="McCartney M.A."/>
            <person name="Auch B."/>
            <person name="Kono T."/>
            <person name="Mallez S."/>
            <person name="Zhang Y."/>
            <person name="Obille A."/>
            <person name="Becker A."/>
            <person name="Abrahante J.E."/>
            <person name="Garbe J."/>
            <person name="Badalamenti J.P."/>
            <person name="Herman A."/>
            <person name="Mangelson H."/>
            <person name="Liachko I."/>
            <person name="Sullivan S."/>
            <person name="Sone E.D."/>
            <person name="Koren S."/>
            <person name="Silverstein K.A.T."/>
            <person name="Beckman K.B."/>
            <person name="Gohl D.M."/>
        </authorList>
    </citation>
    <scope>NUCLEOTIDE SEQUENCE</scope>
    <source>
        <strain evidence="2">Duluth1</strain>
        <tissue evidence="2">Whole animal</tissue>
    </source>
</reference>
<evidence type="ECO:0000313" key="2">
    <source>
        <dbReference type="EMBL" id="KAH3886007.1"/>
    </source>
</evidence>
<evidence type="ECO:0000313" key="3">
    <source>
        <dbReference type="Proteomes" id="UP000828390"/>
    </source>
</evidence>
<dbReference type="AlphaFoldDB" id="A0A9D4S146"/>
<gene>
    <name evidence="2" type="ORF">DPMN_010008</name>
</gene>
<feature type="region of interest" description="Disordered" evidence="1">
    <location>
        <begin position="45"/>
        <end position="84"/>
    </location>
</feature>
<sequence length="110" mass="12957">MKVKRKEKKANIIFGVEESKKQTIENKRTDKKKVIKIETFTRKGKIPNQEPVEQNTGEDPDVIKRPRARPIKQREEEALQHEARRRERAKLLTYPLLTGPRPSQLDGFRL</sequence>
<comment type="caution">
    <text evidence="2">The sequence shown here is derived from an EMBL/GenBank/DDBJ whole genome shotgun (WGS) entry which is preliminary data.</text>
</comment>
<proteinExistence type="predicted"/>
<feature type="compositionally biased region" description="Basic and acidic residues" evidence="1">
    <location>
        <begin position="72"/>
        <end position="84"/>
    </location>
</feature>
<dbReference type="EMBL" id="JAIWYP010000001">
    <property type="protein sequence ID" value="KAH3886007.1"/>
    <property type="molecule type" value="Genomic_DNA"/>
</dbReference>
<dbReference type="Proteomes" id="UP000828390">
    <property type="component" value="Unassembled WGS sequence"/>
</dbReference>